<dbReference type="Gene3D" id="3.30.70.1820">
    <property type="entry name" value="L1 transposable element, RRM domain"/>
    <property type="match status" value="1"/>
</dbReference>
<protein>
    <submittedName>
        <fullName evidence="3">Uncharacterized protein LOC114252347</fullName>
    </submittedName>
</protein>
<reference evidence="3" key="1">
    <citation type="submission" date="2025-08" db="UniProtKB">
        <authorList>
            <consortium name="RefSeq"/>
        </authorList>
    </citation>
    <scope>IDENTIFICATION</scope>
    <source>
        <tissue evidence="3">Silk gland</tissue>
    </source>
</reference>
<evidence type="ECO:0000259" key="1">
    <source>
        <dbReference type="Pfam" id="PF25298"/>
    </source>
</evidence>
<dbReference type="RefSeq" id="XP_028042639.1">
    <property type="nucleotide sequence ID" value="XM_028186838.1"/>
</dbReference>
<sequence length="215" mass="24926">MEELMAKIEANDTRMKYLEKRDLEFTNLKSAVSQIQSDINKQAQNILLNEIELIGIPESPAENLQHTFQLATKKLGVELDEKDVDWITRVGPRRSAVPPSLTELQNRMPRPIVVRLLRRSKRDEILKASKSRRNIKSNDLDAPGTPQNIYFNERLTKENRILFRDARNRAKKEGYAYCWCNRGAIYVRRREGNAAVQLRSQSDLDRLFANTKTTV</sequence>
<evidence type="ECO:0000313" key="2">
    <source>
        <dbReference type="Proteomes" id="UP000504629"/>
    </source>
</evidence>
<dbReference type="Proteomes" id="UP000504629">
    <property type="component" value="Unplaced"/>
</dbReference>
<dbReference type="GeneID" id="114252347"/>
<evidence type="ECO:0000313" key="3">
    <source>
        <dbReference type="RefSeq" id="XP_028042639.1"/>
    </source>
</evidence>
<keyword evidence="2" id="KW-1185">Reference proteome</keyword>
<dbReference type="InterPro" id="IPR057251">
    <property type="entry name" value="FP_C"/>
</dbReference>
<dbReference type="OrthoDB" id="5960234at2759"/>
<dbReference type="AlphaFoldDB" id="A0A6J2KR75"/>
<organism evidence="2 3">
    <name type="scientific">Bombyx mandarina</name>
    <name type="common">Wild silk moth</name>
    <name type="synonym">Wild silkworm</name>
    <dbReference type="NCBI Taxonomy" id="7092"/>
    <lineage>
        <taxon>Eukaryota</taxon>
        <taxon>Metazoa</taxon>
        <taxon>Ecdysozoa</taxon>
        <taxon>Arthropoda</taxon>
        <taxon>Hexapoda</taxon>
        <taxon>Insecta</taxon>
        <taxon>Pterygota</taxon>
        <taxon>Neoptera</taxon>
        <taxon>Endopterygota</taxon>
        <taxon>Lepidoptera</taxon>
        <taxon>Glossata</taxon>
        <taxon>Ditrysia</taxon>
        <taxon>Bombycoidea</taxon>
        <taxon>Bombycidae</taxon>
        <taxon>Bombycinae</taxon>
        <taxon>Bombyx</taxon>
    </lineage>
</organism>
<proteinExistence type="predicted"/>
<gene>
    <name evidence="3" type="primary">LOC114252347</name>
</gene>
<feature type="domain" description="FP protein C-terminal" evidence="1">
    <location>
        <begin position="156"/>
        <end position="207"/>
    </location>
</feature>
<accession>A0A6J2KR75</accession>
<dbReference type="KEGG" id="bman:114252347"/>
<dbReference type="Pfam" id="PF25298">
    <property type="entry name" value="Baculo_FP_2nd"/>
    <property type="match status" value="1"/>
</dbReference>
<name>A0A6J2KR75_BOMMA</name>